<dbReference type="GO" id="GO:0005925">
    <property type="term" value="C:focal adhesion"/>
    <property type="evidence" value="ECO:0007669"/>
    <property type="project" value="TreeGrafter"/>
</dbReference>
<dbReference type="GO" id="GO:0001725">
    <property type="term" value="C:stress fiber"/>
    <property type="evidence" value="ECO:0007669"/>
    <property type="project" value="TreeGrafter"/>
</dbReference>
<evidence type="ECO:0000256" key="4">
    <source>
        <dbReference type="ARBA" id="ARBA00023038"/>
    </source>
</evidence>
<keyword evidence="4 5" id="KW-0440">LIM domain</keyword>
<dbReference type="Gene3D" id="2.10.110.10">
    <property type="entry name" value="Cysteine Rich Protein"/>
    <property type="match status" value="3"/>
</dbReference>
<dbReference type="PANTHER" id="PTHR24207">
    <property type="entry name" value="ZYX102 PROTEIN"/>
    <property type="match status" value="1"/>
</dbReference>
<evidence type="ECO:0000256" key="6">
    <source>
        <dbReference type="SAM" id="MobiDB-lite"/>
    </source>
</evidence>
<dbReference type="RefSeq" id="XP_054857590.1">
    <property type="nucleotide sequence ID" value="XM_055001615.1"/>
</dbReference>
<evidence type="ECO:0000313" key="9">
    <source>
        <dbReference type="RefSeq" id="XP_054857590.1"/>
    </source>
</evidence>
<dbReference type="SMART" id="SM00132">
    <property type="entry name" value="LIM"/>
    <property type="match status" value="3"/>
</dbReference>
<keyword evidence="8" id="KW-1185">Reference proteome</keyword>
<keyword evidence="2" id="KW-0677">Repeat</keyword>
<evidence type="ECO:0000256" key="3">
    <source>
        <dbReference type="ARBA" id="ARBA00022833"/>
    </source>
</evidence>
<name>A0AA97KFY6_EUBMA</name>
<dbReference type="Pfam" id="PF00412">
    <property type="entry name" value="LIM"/>
    <property type="match status" value="3"/>
</dbReference>
<dbReference type="GO" id="GO:0046872">
    <property type="term" value="F:metal ion binding"/>
    <property type="evidence" value="ECO:0007669"/>
    <property type="project" value="UniProtKB-KW"/>
</dbReference>
<dbReference type="SUPFAM" id="SSF57716">
    <property type="entry name" value="Glucocorticoid receptor-like (DNA-binding domain)"/>
    <property type="match status" value="2"/>
</dbReference>
<feature type="compositionally biased region" description="Low complexity" evidence="6">
    <location>
        <begin position="125"/>
        <end position="138"/>
    </location>
</feature>
<accession>A0AA97KFY6</accession>
<feature type="compositionally biased region" description="Pro residues" evidence="6">
    <location>
        <begin position="104"/>
        <end position="115"/>
    </location>
</feature>
<sequence length="363" mass="39175">METAGQGAAAAARLQWRPPLGTRKAKMLPLPAETRRRSTLFIRLAPPGRAPLAKDSLRGPRSPRRPAAPEPPRPSASGGGAAFSSPSCGPSSPVEPAPGAAAAAPPPPPPPPPSAPAWVEPFVPAAPNARGAWPAAAPQTSSAFPADLRHTRIPSSSLGRAGETEALVERAVSPDICAFCHKTICSWVPAIQAMNKQYHAECFLCRVCHSALAGQPFFQKEGRPLCAACYKNTLEKCAKCQALILDQIVRAVGSRYHPECFVCVECDRSIVEESFAVDEEGGVHCLDDFYRKFAYMCSACEKPITPSKERDSYRIECLGRSFHEDCYRCQSCRVLLSPEPTDDGCYPLNGCLFCKSCHVKQKE</sequence>
<evidence type="ECO:0000313" key="8">
    <source>
        <dbReference type="Proteomes" id="UP001190640"/>
    </source>
</evidence>
<feature type="domain" description="LIM zinc-binding" evidence="7">
    <location>
        <begin position="175"/>
        <end position="236"/>
    </location>
</feature>
<dbReference type="KEGG" id="emc:129344753"/>
<dbReference type="AlphaFoldDB" id="A0AA97KFY6"/>
<dbReference type="GeneID" id="129344753"/>
<feature type="domain" description="LIM zinc-binding" evidence="7">
    <location>
        <begin position="295"/>
        <end position="363"/>
    </location>
</feature>
<dbReference type="PANTHER" id="PTHR24207:SF1">
    <property type="entry name" value="FILAMIN-BINDING LIM PROTEIN 1"/>
    <property type="match status" value="1"/>
</dbReference>
<dbReference type="FunFam" id="2.10.110.10:FF:000086">
    <property type="entry name" value="Filamin binding LIM protein 1"/>
    <property type="match status" value="1"/>
</dbReference>
<feature type="compositionally biased region" description="Low complexity" evidence="6">
    <location>
        <begin position="1"/>
        <end position="12"/>
    </location>
</feature>
<feature type="compositionally biased region" description="Low complexity" evidence="6">
    <location>
        <begin position="82"/>
        <end position="103"/>
    </location>
</feature>
<gene>
    <name evidence="9" type="primary">FBLIM1</name>
</gene>
<keyword evidence="1 5" id="KW-0479">Metal-binding</keyword>
<protein>
    <submittedName>
        <fullName evidence="9">Filamin-binding LIM protein 1 isoform X1</fullName>
    </submittedName>
</protein>
<feature type="region of interest" description="Disordered" evidence="6">
    <location>
        <begin position="1"/>
        <end position="149"/>
    </location>
</feature>
<dbReference type="CTD" id="54751"/>
<evidence type="ECO:0000256" key="5">
    <source>
        <dbReference type="PROSITE-ProRule" id="PRU00125"/>
    </source>
</evidence>
<dbReference type="PROSITE" id="PS00478">
    <property type="entry name" value="LIM_DOMAIN_1"/>
    <property type="match status" value="1"/>
</dbReference>
<dbReference type="Proteomes" id="UP001190640">
    <property type="component" value="Chromosome 17"/>
</dbReference>
<dbReference type="InterPro" id="IPR001781">
    <property type="entry name" value="Znf_LIM"/>
</dbReference>
<organism evidence="8 9">
    <name type="scientific">Eublepharis macularius</name>
    <name type="common">Leopard gecko</name>
    <name type="synonym">Cyrtodactylus macularius</name>
    <dbReference type="NCBI Taxonomy" id="481883"/>
    <lineage>
        <taxon>Eukaryota</taxon>
        <taxon>Metazoa</taxon>
        <taxon>Chordata</taxon>
        <taxon>Craniata</taxon>
        <taxon>Vertebrata</taxon>
        <taxon>Euteleostomi</taxon>
        <taxon>Lepidosauria</taxon>
        <taxon>Squamata</taxon>
        <taxon>Bifurcata</taxon>
        <taxon>Gekkota</taxon>
        <taxon>Eublepharidae</taxon>
        <taxon>Eublepharinae</taxon>
        <taxon>Eublepharis</taxon>
    </lineage>
</organism>
<reference evidence="9" key="1">
    <citation type="submission" date="2025-08" db="UniProtKB">
        <authorList>
            <consortium name="RefSeq"/>
        </authorList>
    </citation>
    <scope>IDENTIFICATION</scope>
    <source>
        <tissue evidence="9">Blood</tissue>
    </source>
</reference>
<keyword evidence="3 5" id="KW-0862">Zinc</keyword>
<evidence type="ECO:0000259" key="7">
    <source>
        <dbReference type="PROSITE" id="PS50023"/>
    </source>
</evidence>
<evidence type="ECO:0000256" key="2">
    <source>
        <dbReference type="ARBA" id="ARBA00022737"/>
    </source>
</evidence>
<proteinExistence type="predicted"/>
<dbReference type="GO" id="GO:0031005">
    <property type="term" value="F:filamin binding"/>
    <property type="evidence" value="ECO:0007669"/>
    <property type="project" value="TreeGrafter"/>
</dbReference>
<dbReference type="PROSITE" id="PS50023">
    <property type="entry name" value="LIM_DOMAIN_2"/>
    <property type="match status" value="2"/>
</dbReference>
<evidence type="ECO:0000256" key="1">
    <source>
        <dbReference type="ARBA" id="ARBA00022723"/>
    </source>
</evidence>
<dbReference type="GO" id="GO:0098609">
    <property type="term" value="P:cell-cell adhesion"/>
    <property type="evidence" value="ECO:0007669"/>
    <property type="project" value="TreeGrafter"/>
</dbReference>